<dbReference type="Proteomes" id="UP000320184">
    <property type="component" value="Unassembled WGS sequence"/>
</dbReference>
<dbReference type="EMBL" id="VBOT01000132">
    <property type="protein sequence ID" value="TMQ48859.1"/>
    <property type="molecule type" value="Genomic_DNA"/>
</dbReference>
<dbReference type="InterPro" id="IPR051044">
    <property type="entry name" value="MAG_DAG_Lipase"/>
</dbReference>
<dbReference type="Gene3D" id="3.40.50.1820">
    <property type="entry name" value="alpha/beta hydrolase"/>
    <property type="match status" value="1"/>
</dbReference>
<evidence type="ECO:0000259" key="1">
    <source>
        <dbReference type="Pfam" id="PF12146"/>
    </source>
</evidence>
<comment type="caution">
    <text evidence="2">The sequence shown here is derived from an EMBL/GenBank/DDBJ whole genome shotgun (WGS) entry which is preliminary data.</text>
</comment>
<protein>
    <submittedName>
        <fullName evidence="2">Lysophospholipase</fullName>
    </submittedName>
</protein>
<dbReference type="InterPro" id="IPR029058">
    <property type="entry name" value="AB_hydrolase_fold"/>
</dbReference>
<dbReference type="AlphaFoldDB" id="A0A538SBX7"/>
<dbReference type="PANTHER" id="PTHR11614">
    <property type="entry name" value="PHOSPHOLIPASE-RELATED"/>
    <property type="match status" value="1"/>
</dbReference>
<dbReference type="Pfam" id="PF12146">
    <property type="entry name" value="Hydrolase_4"/>
    <property type="match status" value="1"/>
</dbReference>
<evidence type="ECO:0000313" key="3">
    <source>
        <dbReference type="Proteomes" id="UP000320184"/>
    </source>
</evidence>
<reference evidence="2 3" key="1">
    <citation type="journal article" date="2019" name="Nat. Microbiol.">
        <title>Mediterranean grassland soil C-N compound turnover is dependent on rainfall and depth, and is mediated by genomically divergent microorganisms.</title>
        <authorList>
            <person name="Diamond S."/>
            <person name="Andeer P.F."/>
            <person name="Li Z."/>
            <person name="Crits-Christoph A."/>
            <person name="Burstein D."/>
            <person name="Anantharaman K."/>
            <person name="Lane K.R."/>
            <person name="Thomas B.C."/>
            <person name="Pan C."/>
            <person name="Northen T.R."/>
            <person name="Banfield J.F."/>
        </authorList>
    </citation>
    <scope>NUCLEOTIDE SEQUENCE [LARGE SCALE GENOMIC DNA]</scope>
    <source>
        <strain evidence="2">WS_3</strain>
    </source>
</reference>
<proteinExistence type="predicted"/>
<sequence length="291" mass="31480">MDPSRGTAPATRIEIPIERRLTLPGRVWAAPRPRALVAVAHGIGEYSGRYAALAGDLVSAGYTVAAVDWPGHGEAPGPRGDVRSWTWMRDHVVPAMFTATQGMPGQPEDLPHVMFGHSMGGVLALDFALARPGDIVGVVASAPGLRSTLPPWWKLALANVARVTAPSLGFPTGLEDGGMSRDPEVMRLRDTDPVLHDRISPRLYFDFNEARQRVLRDARRLAVPALVLHGGADRVVDPRGSLEFTAAAPHDQVKLLTYPGAFHEIFNDHDRDRVIGDTIAWPWLDALVGGA</sequence>
<organism evidence="2 3">
    <name type="scientific">Eiseniibacteriota bacterium</name>
    <dbReference type="NCBI Taxonomy" id="2212470"/>
    <lineage>
        <taxon>Bacteria</taxon>
        <taxon>Candidatus Eiseniibacteriota</taxon>
    </lineage>
</organism>
<dbReference type="PRINTS" id="PR00111">
    <property type="entry name" value="ABHYDROLASE"/>
</dbReference>
<gene>
    <name evidence="2" type="ORF">E6K73_11055</name>
</gene>
<dbReference type="SUPFAM" id="SSF53474">
    <property type="entry name" value="alpha/beta-Hydrolases"/>
    <property type="match status" value="1"/>
</dbReference>
<name>A0A538SBX7_UNCEI</name>
<dbReference type="InterPro" id="IPR022742">
    <property type="entry name" value="Hydrolase_4"/>
</dbReference>
<accession>A0A538SBX7</accession>
<evidence type="ECO:0000313" key="2">
    <source>
        <dbReference type="EMBL" id="TMQ48859.1"/>
    </source>
</evidence>
<feature type="domain" description="Serine aminopeptidase S33" evidence="1">
    <location>
        <begin position="32"/>
        <end position="270"/>
    </location>
</feature>
<dbReference type="InterPro" id="IPR000073">
    <property type="entry name" value="AB_hydrolase_1"/>
</dbReference>